<dbReference type="eggNOG" id="KOG0449">
    <property type="taxonomic scope" value="Eukaryota"/>
</dbReference>
<dbReference type="HOGENOM" id="CLU_094691_1_1_1"/>
<evidence type="ECO:0000256" key="1">
    <source>
        <dbReference type="ARBA" id="ARBA00004141"/>
    </source>
</evidence>
<feature type="non-terminal residue" evidence="10">
    <location>
        <position position="1"/>
    </location>
</feature>
<proteinExistence type="predicted"/>
<evidence type="ECO:0000256" key="8">
    <source>
        <dbReference type="PIRSR" id="PIRSR000178-1"/>
    </source>
</evidence>
<dbReference type="CDD" id="cd03499">
    <property type="entry name" value="SQR_TypeC_SdhC"/>
    <property type="match status" value="1"/>
</dbReference>
<dbReference type="GO" id="GO:0006121">
    <property type="term" value="P:mitochondrial electron transport, succinate to ubiquinone"/>
    <property type="evidence" value="ECO:0000318"/>
    <property type="project" value="GO_Central"/>
</dbReference>
<dbReference type="NCBIfam" id="TIGR02970">
    <property type="entry name" value="succ_dehyd_cytB"/>
    <property type="match status" value="1"/>
</dbReference>
<dbReference type="PANTHER" id="PTHR10978">
    <property type="entry name" value="SUCCINATE DEHYDROGENASE CYTOCHROME B560 SUBUNIT"/>
    <property type="match status" value="1"/>
</dbReference>
<dbReference type="PROSITE" id="PS01001">
    <property type="entry name" value="SDH_CYT_2"/>
    <property type="match status" value="1"/>
</dbReference>
<dbReference type="InterPro" id="IPR014314">
    <property type="entry name" value="Succ_DH_cytb556"/>
</dbReference>
<dbReference type="KEGG" id="dpx:DAPPUDRAFT_36257"/>
<dbReference type="STRING" id="6669.E9GUW3"/>
<comment type="subcellular location">
    <subcellularLocation>
        <location evidence="1">Membrane</location>
        <topology evidence="1">Multi-pass membrane protein</topology>
    </subcellularLocation>
</comment>
<evidence type="ECO:0000256" key="5">
    <source>
        <dbReference type="ARBA" id="ARBA00022989"/>
    </source>
</evidence>
<dbReference type="OMA" id="LTWMLSG"/>
<keyword evidence="11" id="KW-1185">Reference proteome</keyword>
<dbReference type="OrthoDB" id="588261at2759"/>
<dbReference type="Proteomes" id="UP000000305">
    <property type="component" value="Unassembled WGS sequence"/>
</dbReference>
<reference evidence="10 11" key="1">
    <citation type="journal article" date="2011" name="Science">
        <title>The ecoresponsive genome of Daphnia pulex.</title>
        <authorList>
            <person name="Colbourne J.K."/>
            <person name="Pfrender M.E."/>
            <person name="Gilbert D."/>
            <person name="Thomas W.K."/>
            <person name="Tucker A."/>
            <person name="Oakley T.H."/>
            <person name="Tokishita S."/>
            <person name="Aerts A."/>
            <person name="Arnold G.J."/>
            <person name="Basu M.K."/>
            <person name="Bauer D.J."/>
            <person name="Caceres C.E."/>
            <person name="Carmel L."/>
            <person name="Casola C."/>
            <person name="Choi J.H."/>
            <person name="Detter J.C."/>
            <person name="Dong Q."/>
            <person name="Dusheyko S."/>
            <person name="Eads B.D."/>
            <person name="Frohlich T."/>
            <person name="Geiler-Samerotte K.A."/>
            <person name="Gerlach D."/>
            <person name="Hatcher P."/>
            <person name="Jogdeo S."/>
            <person name="Krijgsveld J."/>
            <person name="Kriventseva E.V."/>
            <person name="Kultz D."/>
            <person name="Laforsch C."/>
            <person name="Lindquist E."/>
            <person name="Lopez J."/>
            <person name="Manak J.R."/>
            <person name="Muller J."/>
            <person name="Pangilinan J."/>
            <person name="Patwardhan R.P."/>
            <person name="Pitluck S."/>
            <person name="Pritham E.J."/>
            <person name="Rechtsteiner A."/>
            <person name="Rho M."/>
            <person name="Rogozin I.B."/>
            <person name="Sakarya O."/>
            <person name="Salamov A."/>
            <person name="Schaack S."/>
            <person name="Shapiro H."/>
            <person name="Shiga Y."/>
            <person name="Skalitzky C."/>
            <person name="Smith Z."/>
            <person name="Souvorov A."/>
            <person name="Sung W."/>
            <person name="Tang Z."/>
            <person name="Tsuchiya D."/>
            <person name="Tu H."/>
            <person name="Vos H."/>
            <person name="Wang M."/>
            <person name="Wolf Y.I."/>
            <person name="Yamagata H."/>
            <person name="Yamada T."/>
            <person name="Ye Y."/>
            <person name="Shaw J.R."/>
            <person name="Andrews J."/>
            <person name="Crease T.J."/>
            <person name="Tang H."/>
            <person name="Lucas S.M."/>
            <person name="Robertson H.M."/>
            <person name="Bork P."/>
            <person name="Koonin E.V."/>
            <person name="Zdobnov E.M."/>
            <person name="Grigoriev I.V."/>
            <person name="Lynch M."/>
            <person name="Boore J.L."/>
        </authorList>
    </citation>
    <scope>NUCLEOTIDE SEQUENCE [LARGE SCALE GENOMIC DNA]</scope>
</reference>
<dbReference type="Gene3D" id="1.20.1300.10">
    <property type="entry name" value="Fumarate reductase/succinate dehydrogenase, transmembrane subunit"/>
    <property type="match status" value="1"/>
</dbReference>
<protein>
    <submittedName>
        <fullName evidence="10">Uncharacterized protein</fullName>
    </submittedName>
</protein>
<sequence length="126" mass="14622">FENKNRRLKRPLSAHLSIHKLQNNMIISMTHRFTGVILCGIPFGLATVAILLPESYPYYLEILECMNLSRFMITTGKFLVVLPFSFHYLNGIRHLIWDLGYWLTIKEVDRSGYVVLLLAVVLSFHL</sequence>
<dbReference type="PhylomeDB" id="E9GUW3"/>
<dbReference type="InterPro" id="IPR000701">
    <property type="entry name" value="SuccDH_FuR_B_TM-su"/>
</dbReference>
<dbReference type="GO" id="GO:0006099">
    <property type="term" value="P:tricarboxylic acid cycle"/>
    <property type="evidence" value="ECO:0007669"/>
    <property type="project" value="InterPro"/>
</dbReference>
<dbReference type="GO" id="GO:0045273">
    <property type="term" value="C:respiratory chain complex II (succinate dehydrogenase)"/>
    <property type="evidence" value="ECO:0000318"/>
    <property type="project" value="GO_Central"/>
</dbReference>
<keyword evidence="7 9" id="KW-0472">Membrane</keyword>
<evidence type="ECO:0000313" key="11">
    <source>
        <dbReference type="Proteomes" id="UP000000305"/>
    </source>
</evidence>
<dbReference type="GO" id="GO:0009055">
    <property type="term" value="F:electron transfer activity"/>
    <property type="evidence" value="ECO:0007669"/>
    <property type="project" value="InterPro"/>
</dbReference>
<keyword evidence="4 8" id="KW-0479">Metal-binding</keyword>
<keyword evidence="2 8" id="KW-0349">Heme</keyword>
<dbReference type="Pfam" id="PF01127">
    <property type="entry name" value="Sdh_cyt"/>
    <property type="match status" value="1"/>
</dbReference>
<evidence type="ECO:0000256" key="9">
    <source>
        <dbReference type="SAM" id="Phobius"/>
    </source>
</evidence>
<evidence type="ECO:0000313" key="10">
    <source>
        <dbReference type="EMBL" id="EFX76564.1"/>
    </source>
</evidence>
<dbReference type="SUPFAM" id="SSF81343">
    <property type="entry name" value="Fumarate reductase respiratory complex transmembrane subunits"/>
    <property type="match status" value="1"/>
</dbReference>
<evidence type="ECO:0000256" key="3">
    <source>
        <dbReference type="ARBA" id="ARBA00022692"/>
    </source>
</evidence>
<dbReference type="InParanoid" id="E9GUW3"/>
<dbReference type="GO" id="GO:0005739">
    <property type="term" value="C:mitochondrion"/>
    <property type="evidence" value="ECO:0007669"/>
    <property type="project" value="GOC"/>
</dbReference>
<dbReference type="PANTHER" id="PTHR10978:SF5">
    <property type="entry name" value="SUCCINATE DEHYDROGENASE CYTOCHROME B560 SUBUNIT, MITOCHONDRIAL"/>
    <property type="match status" value="1"/>
</dbReference>
<feature type="transmembrane region" description="Helical" evidence="9">
    <location>
        <begin position="71"/>
        <end position="89"/>
    </location>
</feature>
<comment type="cofactor">
    <cofactor evidence="8">
        <name>heme</name>
        <dbReference type="ChEBI" id="CHEBI:30413"/>
    </cofactor>
    <text evidence="8">The heme is bound between the two transmembrane subunits.</text>
</comment>
<evidence type="ECO:0000256" key="7">
    <source>
        <dbReference type="ARBA" id="ARBA00023136"/>
    </source>
</evidence>
<dbReference type="InterPro" id="IPR034804">
    <property type="entry name" value="SQR/QFR_C/D"/>
</dbReference>
<dbReference type="EMBL" id="GL732567">
    <property type="protein sequence ID" value="EFX76564.1"/>
    <property type="molecule type" value="Genomic_DNA"/>
</dbReference>
<dbReference type="InterPro" id="IPR018495">
    <property type="entry name" value="Succ_DH_cyt_bsu_CS"/>
</dbReference>
<keyword evidence="5 9" id="KW-1133">Transmembrane helix</keyword>
<name>E9GUW3_DAPPU</name>
<dbReference type="FunCoup" id="E9GUW3">
    <property type="interactions" value="893"/>
</dbReference>
<keyword evidence="3 9" id="KW-0812">Transmembrane</keyword>
<evidence type="ECO:0000256" key="4">
    <source>
        <dbReference type="ARBA" id="ARBA00022723"/>
    </source>
</evidence>
<keyword evidence="6 8" id="KW-0408">Iron</keyword>
<accession>E9GUW3</accession>
<dbReference type="PIRSF" id="PIRSF000178">
    <property type="entry name" value="SDH_cyt_b560"/>
    <property type="match status" value="1"/>
</dbReference>
<evidence type="ECO:0000256" key="2">
    <source>
        <dbReference type="ARBA" id="ARBA00022617"/>
    </source>
</evidence>
<feature type="binding site" description="axial binding residue" evidence="8">
    <location>
        <position position="87"/>
    </location>
    <ligand>
        <name>heme</name>
        <dbReference type="ChEBI" id="CHEBI:30413"/>
        <note>ligand shared with second transmembrane subunit</note>
    </ligand>
    <ligandPart>
        <name>Fe</name>
        <dbReference type="ChEBI" id="CHEBI:18248"/>
    </ligandPart>
</feature>
<dbReference type="AlphaFoldDB" id="E9GUW3"/>
<gene>
    <name evidence="10" type="ORF">DAPPUDRAFT_36257</name>
</gene>
<dbReference type="GO" id="GO:0046872">
    <property type="term" value="F:metal ion binding"/>
    <property type="evidence" value="ECO:0007669"/>
    <property type="project" value="UniProtKB-KW"/>
</dbReference>
<feature type="non-terminal residue" evidence="10">
    <location>
        <position position="126"/>
    </location>
</feature>
<organism evidence="10 11">
    <name type="scientific">Daphnia pulex</name>
    <name type="common">Water flea</name>
    <dbReference type="NCBI Taxonomy" id="6669"/>
    <lineage>
        <taxon>Eukaryota</taxon>
        <taxon>Metazoa</taxon>
        <taxon>Ecdysozoa</taxon>
        <taxon>Arthropoda</taxon>
        <taxon>Crustacea</taxon>
        <taxon>Branchiopoda</taxon>
        <taxon>Diplostraca</taxon>
        <taxon>Cladocera</taxon>
        <taxon>Anomopoda</taxon>
        <taxon>Daphniidae</taxon>
        <taxon>Daphnia</taxon>
    </lineage>
</organism>
<evidence type="ECO:0000256" key="6">
    <source>
        <dbReference type="ARBA" id="ARBA00023004"/>
    </source>
</evidence>
<feature type="transmembrane region" description="Helical" evidence="9">
    <location>
        <begin position="33"/>
        <end position="51"/>
    </location>
</feature>